<dbReference type="RefSeq" id="WP_203386853.1">
    <property type="nucleotide sequence ID" value="NZ_CP064781.1"/>
</dbReference>
<organism evidence="2 3">
    <name type="scientific">Azospira restricta</name>
    <dbReference type="NCBI Taxonomy" id="404405"/>
    <lineage>
        <taxon>Bacteria</taxon>
        <taxon>Pseudomonadati</taxon>
        <taxon>Pseudomonadota</taxon>
        <taxon>Betaproteobacteria</taxon>
        <taxon>Rhodocyclales</taxon>
        <taxon>Rhodocyclaceae</taxon>
        <taxon>Azospira</taxon>
    </lineage>
</organism>
<name>A0A974SN43_9RHOO</name>
<feature type="transmembrane region" description="Helical" evidence="1">
    <location>
        <begin position="72"/>
        <end position="91"/>
    </location>
</feature>
<reference evidence="2" key="1">
    <citation type="submission" date="2020-11" db="EMBL/GenBank/DDBJ databases">
        <title>Azospira restricta DSM 18626 genome sequence.</title>
        <authorList>
            <person name="Moe W.M."/>
        </authorList>
    </citation>
    <scope>NUCLEOTIDE SEQUENCE</scope>
    <source>
        <strain evidence="2">DSM 18626</strain>
    </source>
</reference>
<dbReference type="Pfam" id="PF11158">
    <property type="entry name" value="DUF2938"/>
    <property type="match status" value="1"/>
</dbReference>
<evidence type="ECO:0000313" key="3">
    <source>
        <dbReference type="Proteomes" id="UP000663444"/>
    </source>
</evidence>
<feature type="transmembrane region" description="Helical" evidence="1">
    <location>
        <begin position="142"/>
        <end position="159"/>
    </location>
</feature>
<proteinExistence type="predicted"/>
<keyword evidence="1" id="KW-1133">Transmembrane helix</keyword>
<evidence type="ECO:0000313" key="2">
    <source>
        <dbReference type="EMBL" id="QRJ63325.1"/>
    </source>
</evidence>
<dbReference type="EMBL" id="CP064781">
    <property type="protein sequence ID" value="QRJ63325.1"/>
    <property type="molecule type" value="Genomic_DNA"/>
</dbReference>
<evidence type="ECO:0000256" key="1">
    <source>
        <dbReference type="SAM" id="Phobius"/>
    </source>
</evidence>
<dbReference type="InterPro" id="IPR021329">
    <property type="entry name" value="DUF2938"/>
</dbReference>
<gene>
    <name evidence="2" type="ORF">IWH25_16500</name>
</gene>
<accession>A0A974SN43</accession>
<keyword evidence="3" id="KW-1185">Reference proteome</keyword>
<dbReference type="Proteomes" id="UP000663444">
    <property type="component" value="Chromosome"/>
</dbReference>
<keyword evidence="1" id="KW-0812">Transmembrane</keyword>
<feature type="transmembrane region" description="Helical" evidence="1">
    <location>
        <begin position="7"/>
        <end position="27"/>
    </location>
</feature>
<feature type="transmembrane region" description="Helical" evidence="1">
    <location>
        <begin position="103"/>
        <end position="122"/>
    </location>
</feature>
<keyword evidence="1" id="KW-0472">Membrane</keyword>
<sequence length="164" mass="17498">MASLQEISRVVLIGCGATLLMDLWLMALKRAGVPTLNFAFIGRWVGHLCRGRVAHAAIGAAPPVRHEVGLGWLTHYAVGVAFALLLVGVFGRDWISAPTLAPAVAVGVGTVVFPLFVMQPAMGLGIAASRTATPFRNALRSLINHLVFGLGLFLSARFIEWVSR</sequence>
<dbReference type="AlphaFoldDB" id="A0A974SN43"/>
<dbReference type="KEGG" id="ares:IWH25_16500"/>
<protein>
    <submittedName>
        <fullName evidence="2">DUF2938 domain-containing protein</fullName>
    </submittedName>
</protein>